<organism evidence="3 4">
    <name type="scientific">Alishewanella jeotgali KCTC 22429</name>
    <dbReference type="NCBI Taxonomy" id="1129374"/>
    <lineage>
        <taxon>Bacteria</taxon>
        <taxon>Pseudomonadati</taxon>
        <taxon>Pseudomonadota</taxon>
        <taxon>Gammaproteobacteria</taxon>
        <taxon>Alteromonadales</taxon>
        <taxon>Alteromonadaceae</taxon>
        <taxon>Alishewanella</taxon>
    </lineage>
</organism>
<dbReference type="Pfam" id="PF11008">
    <property type="entry name" value="DUF2846"/>
    <property type="match status" value="1"/>
</dbReference>
<dbReference type="Proteomes" id="UP000012046">
    <property type="component" value="Unassembled WGS sequence"/>
</dbReference>
<feature type="signal peptide" evidence="1">
    <location>
        <begin position="1"/>
        <end position="21"/>
    </location>
</feature>
<dbReference type="EMBL" id="AHTH01000038">
    <property type="protein sequence ID" value="EHR40496.1"/>
    <property type="molecule type" value="Genomic_DNA"/>
</dbReference>
<accession>H3ZFY8</accession>
<dbReference type="InterPro" id="IPR016596">
    <property type="entry name" value="UCP012335"/>
</dbReference>
<feature type="domain" description="DUF2846" evidence="2">
    <location>
        <begin position="42"/>
        <end position="118"/>
    </location>
</feature>
<proteinExistence type="predicted"/>
<evidence type="ECO:0000256" key="1">
    <source>
        <dbReference type="SAM" id="SignalP"/>
    </source>
</evidence>
<protein>
    <submittedName>
        <fullName evidence="3">Lipoprotein</fullName>
    </submittedName>
</protein>
<evidence type="ECO:0000313" key="3">
    <source>
        <dbReference type="EMBL" id="EHR40496.1"/>
    </source>
</evidence>
<name>H3ZFY8_9ALTE</name>
<dbReference type="PROSITE" id="PS51257">
    <property type="entry name" value="PROKAR_LIPOPROTEIN"/>
    <property type="match status" value="1"/>
</dbReference>
<comment type="caution">
    <text evidence="3">The sequence shown here is derived from an EMBL/GenBank/DDBJ whole genome shotgun (WGS) entry which is preliminary data.</text>
</comment>
<dbReference type="PIRSF" id="PIRSF012335">
    <property type="entry name" value="UCP012335"/>
    <property type="match status" value="1"/>
</dbReference>
<keyword evidence="3" id="KW-0449">Lipoprotein</keyword>
<evidence type="ECO:0000313" key="4">
    <source>
        <dbReference type="Proteomes" id="UP000012046"/>
    </source>
</evidence>
<keyword evidence="1" id="KW-0732">Signal</keyword>
<dbReference type="RefSeq" id="WP_008950985.1">
    <property type="nucleotide sequence ID" value="NZ_AHTH01000038.1"/>
</dbReference>
<feature type="chain" id="PRO_5003592044" evidence="1">
    <location>
        <begin position="22"/>
        <end position="145"/>
    </location>
</feature>
<evidence type="ECO:0000259" key="2">
    <source>
        <dbReference type="Pfam" id="PF11008"/>
    </source>
</evidence>
<dbReference type="AlphaFoldDB" id="H3ZFY8"/>
<sequence length="145" mass="15724">MVKKFMLAATLALVAMMTGCASVPMATADLDNQAKQFTTVPNKAKIYIYRNENMGAAVKMPLLLNGMSVGDTVAKSYVLREVEPGEHTIVSKTENDAELTLIAEPGVNYFVWQEVKMGAFSARSKLHLVAEAEGKKAVLGCKLIK</sequence>
<dbReference type="PATRIC" id="fig|1129374.4.peg.2268"/>
<dbReference type="eggNOG" id="ENOG50313PE">
    <property type="taxonomic scope" value="Bacteria"/>
</dbReference>
<reference evidence="3 4" key="1">
    <citation type="journal article" date="2012" name="J. Bacteriol.">
        <title>Genome Sequence of Extracellular-Protease-Producing Alishewanella jeotgali Isolated from Traditional Korean Fermented Seafood.</title>
        <authorList>
            <person name="Jung J."/>
            <person name="Chun J."/>
            <person name="Park W."/>
        </authorList>
    </citation>
    <scope>NUCLEOTIDE SEQUENCE [LARGE SCALE GENOMIC DNA]</scope>
    <source>
        <strain evidence="3 4">KCTC 22429</strain>
    </source>
</reference>
<dbReference type="InterPro" id="IPR022548">
    <property type="entry name" value="DUF2846"/>
</dbReference>
<keyword evidence="4" id="KW-1185">Reference proteome</keyword>
<gene>
    <name evidence="3" type="ORF">AJE_11424</name>
</gene>